<sequence>MDTSIAVTSTEFWKIVVSEQQEKDDDFNIYDYTQNFTTDQVFHSRDSLSNWKIISLGFVNNNHFVQVNLKPNCPIPPVAYNWYKYRDDIASGWESLYKLRIETFKEMIGTDVATHEIFDLNSP</sequence>
<protein>
    <submittedName>
        <fullName evidence="1">Uncharacterized protein</fullName>
    </submittedName>
</protein>
<evidence type="ECO:0000313" key="1">
    <source>
        <dbReference type="EMBL" id="CAI9783665.1"/>
    </source>
</evidence>
<dbReference type="Proteomes" id="UP000834106">
    <property type="component" value="Chromosome 20"/>
</dbReference>
<gene>
    <name evidence="1" type="ORF">FPE_LOCUS31186</name>
</gene>
<evidence type="ECO:0000313" key="2">
    <source>
        <dbReference type="Proteomes" id="UP000834106"/>
    </source>
</evidence>
<dbReference type="AlphaFoldDB" id="A0AAD2A8U8"/>
<name>A0AAD2A8U8_9LAMI</name>
<proteinExistence type="predicted"/>
<dbReference type="EMBL" id="OU503055">
    <property type="protein sequence ID" value="CAI9783665.1"/>
    <property type="molecule type" value="Genomic_DNA"/>
</dbReference>
<reference evidence="1" key="1">
    <citation type="submission" date="2023-05" db="EMBL/GenBank/DDBJ databases">
        <authorList>
            <person name="Huff M."/>
        </authorList>
    </citation>
    <scope>NUCLEOTIDE SEQUENCE</scope>
</reference>
<accession>A0AAD2A8U8</accession>
<keyword evidence="2" id="KW-1185">Reference proteome</keyword>
<organism evidence="1 2">
    <name type="scientific">Fraxinus pennsylvanica</name>
    <dbReference type="NCBI Taxonomy" id="56036"/>
    <lineage>
        <taxon>Eukaryota</taxon>
        <taxon>Viridiplantae</taxon>
        <taxon>Streptophyta</taxon>
        <taxon>Embryophyta</taxon>
        <taxon>Tracheophyta</taxon>
        <taxon>Spermatophyta</taxon>
        <taxon>Magnoliopsida</taxon>
        <taxon>eudicotyledons</taxon>
        <taxon>Gunneridae</taxon>
        <taxon>Pentapetalae</taxon>
        <taxon>asterids</taxon>
        <taxon>lamiids</taxon>
        <taxon>Lamiales</taxon>
        <taxon>Oleaceae</taxon>
        <taxon>Oleeae</taxon>
        <taxon>Fraxinus</taxon>
    </lineage>
</organism>